<gene>
    <name evidence="3" type="primary">xre</name>
    <name evidence="3" type="ORF">CLOACE_13450</name>
</gene>
<dbReference type="InterPro" id="IPR011990">
    <property type="entry name" value="TPR-like_helical_dom_sf"/>
</dbReference>
<reference evidence="3 4" key="1">
    <citation type="submission" date="2016-06" db="EMBL/GenBank/DDBJ databases">
        <title>Genome sequence of Clostridium acetireducens DSM 10703.</title>
        <authorList>
            <person name="Poehlein A."/>
            <person name="Fluechter S."/>
            <person name="Duerre P."/>
            <person name="Daniel R."/>
        </authorList>
    </citation>
    <scope>NUCLEOTIDE SEQUENCE [LARGE SCALE GENOMIC DNA]</scope>
    <source>
        <strain evidence="3 4">DSM 10703</strain>
    </source>
</reference>
<evidence type="ECO:0000313" key="3">
    <source>
        <dbReference type="EMBL" id="OFI06090.1"/>
    </source>
</evidence>
<dbReference type="SUPFAM" id="SSF48452">
    <property type="entry name" value="TPR-like"/>
    <property type="match status" value="1"/>
</dbReference>
<name>A0A1E8EZG1_9CLOT</name>
<dbReference type="SMART" id="SM00530">
    <property type="entry name" value="HTH_XRE"/>
    <property type="match status" value="1"/>
</dbReference>
<dbReference type="InterPro" id="IPR010982">
    <property type="entry name" value="Lambda_DNA-bd_dom_sf"/>
</dbReference>
<dbReference type="PANTHER" id="PTHR46558:SF11">
    <property type="entry name" value="HTH-TYPE TRANSCRIPTIONAL REGULATOR XRE"/>
    <property type="match status" value="1"/>
</dbReference>
<proteinExistence type="predicted"/>
<dbReference type="CDD" id="cd00093">
    <property type="entry name" value="HTH_XRE"/>
    <property type="match status" value="1"/>
</dbReference>
<dbReference type="EMBL" id="LZFO01000016">
    <property type="protein sequence ID" value="OFI06090.1"/>
    <property type="molecule type" value="Genomic_DNA"/>
</dbReference>
<dbReference type="Gene3D" id="1.25.40.10">
    <property type="entry name" value="Tetratricopeptide repeat domain"/>
    <property type="match status" value="1"/>
</dbReference>
<feature type="domain" description="HTH cro/C1-type" evidence="2">
    <location>
        <begin position="12"/>
        <end position="64"/>
    </location>
</feature>
<dbReference type="PROSITE" id="PS50943">
    <property type="entry name" value="HTH_CROC1"/>
    <property type="match status" value="1"/>
</dbReference>
<keyword evidence="4" id="KW-1185">Reference proteome</keyword>
<keyword evidence="1" id="KW-0238">DNA-binding</keyword>
<organism evidence="3 4">
    <name type="scientific">Clostridium acetireducens DSM 10703</name>
    <dbReference type="NCBI Taxonomy" id="1121290"/>
    <lineage>
        <taxon>Bacteria</taxon>
        <taxon>Bacillati</taxon>
        <taxon>Bacillota</taxon>
        <taxon>Clostridia</taxon>
        <taxon>Eubacteriales</taxon>
        <taxon>Clostridiaceae</taxon>
        <taxon>Clostridium</taxon>
    </lineage>
</organism>
<evidence type="ECO:0000256" key="1">
    <source>
        <dbReference type="ARBA" id="ARBA00023125"/>
    </source>
</evidence>
<accession>A0A1E8EZG1</accession>
<dbReference type="Proteomes" id="UP000175744">
    <property type="component" value="Unassembled WGS sequence"/>
</dbReference>
<dbReference type="OrthoDB" id="9812495at2"/>
<dbReference type="STRING" id="1121290.CLAOCE_13450"/>
<dbReference type="PATRIC" id="fig|1121290.3.peg.1324"/>
<evidence type="ECO:0000313" key="4">
    <source>
        <dbReference type="Proteomes" id="UP000175744"/>
    </source>
</evidence>
<dbReference type="InterPro" id="IPR001387">
    <property type="entry name" value="Cro/C1-type_HTH"/>
</dbReference>
<dbReference type="Gene3D" id="1.10.260.40">
    <property type="entry name" value="lambda repressor-like DNA-binding domains"/>
    <property type="match status" value="1"/>
</dbReference>
<sequence>MNRLSIGEVIFELRKEKGITQDQLGNFVGVSTAAVSKWESGISYPDITMLPVLATFFNVSIDKLLNFKVDLSDEEVMKIFSECEAIFSKGDLYEAINKSKEYVLKYPTSYYLKLRIGFLFNVYSWKENNEKKRMDIIAFSIKLFEDVAKNCTEIKIVDQALFQLGALYQVIEEEDKAIEALNKISKSELETDIVLAGIYIKKNKFKKARELLQTKLYKNINEITFVCMGLANSYIKDEKNLSMAEKYNNLSINIKKAVSSNKDSVLSLSMEYLNFAENYLKFNEKEKAIKMLKNMVDDIKNNDINKPDKFRDIWCFNEVPKSERTITMNLYENIFKVFEQPVFDSIRESEEFTRIINDLKDLEKKSLS</sequence>
<protein>
    <submittedName>
        <fullName evidence="3">HTH-type transcriptional regulator Xre</fullName>
    </submittedName>
</protein>
<comment type="caution">
    <text evidence="3">The sequence shown here is derived from an EMBL/GenBank/DDBJ whole genome shotgun (WGS) entry which is preliminary data.</text>
</comment>
<dbReference type="PANTHER" id="PTHR46558">
    <property type="entry name" value="TRACRIPTIONAL REGULATORY PROTEIN-RELATED-RELATED"/>
    <property type="match status" value="1"/>
</dbReference>
<evidence type="ECO:0000259" key="2">
    <source>
        <dbReference type="PROSITE" id="PS50943"/>
    </source>
</evidence>
<dbReference type="RefSeq" id="WP_070110334.1">
    <property type="nucleotide sequence ID" value="NZ_LZFO01000016.1"/>
</dbReference>
<dbReference type="GO" id="GO:0003677">
    <property type="term" value="F:DNA binding"/>
    <property type="evidence" value="ECO:0007669"/>
    <property type="project" value="UniProtKB-KW"/>
</dbReference>
<dbReference type="AlphaFoldDB" id="A0A1E8EZG1"/>
<dbReference type="SUPFAM" id="SSF47413">
    <property type="entry name" value="lambda repressor-like DNA-binding domains"/>
    <property type="match status" value="1"/>
</dbReference>
<dbReference type="Pfam" id="PF01381">
    <property type="entry name" value="HTH_3"/>
    <property type="match status" value="1"/>
</dbReference>